<keyword evidence="3" id="KW-1185">Reference proteome</keyword>
<sequence>MTHLLGHTTEPYRTYAPGAWPQSFHTPGPDKRPAPSTSVSGPSDTAAPLPAAVEALMSEHVLSRSASVVYVVPLRTAQPSPSVEQHFAPGPTSMDSPPLARLRLAPAATSHQGSFTSTVLRLRDFLGADGAPADEAFRDWLASSAAAGTLSALSEGPFLLQAESPVVHDAAGIAQDTASPHLREAVAGYFSFAVVRGFVYVFLDRAAYHRAGLVGVPVAPGDSHYVYSGSLANQSTIRELAAACRRTLNHILPASEHNVIRISASSASTQGAPATMERFLTPIEPTSNVGIFTHDDLYRVADGAFAYSPVTAPAWPALDNETPLSPADISDLVEWLGVVAIGGLKPPPVTDSMMTYISTYEPGVSAFMTNCLVVSHTLPHGPLATGAIRSLVGEVQSNLLALQEAALDQTAGGGNVPAPAPAPASAPEQLANVHPAKRGRFGHLFKSRTAAAEPQADAPPLAAAVPTASGGGPRAWAAISVQGYASVPGMCTWLRGAGDRNVERGGPAGTRHLRPAGPLLAKAPVLASQSSGYTLMVALGGEGATDFKYIQERH</sequence>
<evidence type="ECO:0000256" key="1">
    <source>
        <dbReference type="SAM" id="MobiDB-lite"/>
    </source>
</evidence>
<gene>
    <name evidence="2" type="ORF">H696_04017</name>
</gene>
<accession>A0A058Z7U9</accession>
<proteinExistence type="predicted"/>
<dbReference type="RefSeq" id="XP_009496162.1">
    <property type="nucleotide sequence ID" value="XM_009497887.1"/>
</dbReference>
<organism evidence="2">
    <name type="scientific">Fonticula alba</name>
    <name type="common">Slime mold</name>
    <dbReference type="NCBI Taxonomy" id="691883"/>
    <lineage>
        <taxon>Eukaryota</taxon>
        <taxon>Rotosphaerida</taxon>
        <taxon>Fonticulaceae</taxon>
        <taxon>Fonticula</taxon>
    </lineage>
</organism>
<protein>
    <submittedName>
        <fullName evidence="2">Uncharacterized protein</fullName>
    </submittedName>
</protein>
<evidence type="ECO:0000313" key="3">
    <source>
        <dbReference type="Proteomes" id="UP000030693"/>
    </source>
</evidence>
<feature type="region of interest" description="Disordered" evidence="1">
    <location>
        <begin position="1"/>
        <end position="46"/>
    </location>
</feature>
<evidence type="ECO:0000313" key="2">
    <source>
        <dbReference type="EMBL" id="KCV69597.1"/>
    </source>
</evidence>
<dbReference type="EMBL" id="KB932206">
    <property type="protein sequence ID" value="KCV69597.1"/>
    <property type="molecule type" value="Genomic_DNA"/>
</dbReference>
<dbReference type="GeneID" id="20528742"/>
<dbReference type="AlphaFoldDB" id="A0A058Z7U9"/>
<reference evidence="2" key="1">
    <citation type="submission" date="2013-04" db="EMBL/GenBank/DDBJ databases">
        <title>The Genome Sequence of Fonticula alba ATCC 38817.</title>
        <authorList>
            <consortium name="The Broad Institute Genomics Platform"/>
            <person name="Russ C."/>
            <person name="Cuomo C."/>
            <person name="Burger G."/>
            <person name="Gray M.W."/>
            <person name="Holland P.W.H."/>
            <person name="King N."/>
            <person name="Lang F.B.F."/>
            <person name="Roger A.J."/>
            <person name="Ruiz-Trillo I."/>
            <person name="Brown M."/>
            <person name="Walker B."/>
            <person name="Young S."/>
            <person name="Zeng Q."/>
            <person name="Gargeya S."/>
            <person name="Fitzgerald M."/>
            <person name="Haas B."/>
            <person name="Abouelleil A."/>
            <person name="Allen A.W."/>
            <person name="Alvarado L."/>
            <person name="Arachchi H.M."/>
            <person name="Berlin A.M."/>
            <person name="Chapman S.B."/>
            <person name="Gainer-Dewar J."/>
            <person name="Goldberg J."/>
            <person name="Griggs A."/>
            <person name="Gujja S."/>
            <person name="Hansen M."/>
            <person name="Howarth C."/>
            <person name="Imamovic A."/>
            <person name="Ireland A."/>
            <person name="Larimer J."/>
            <person name="McCowan C."/>
            <person name="Murphy C."/>
            <person name="Pearson M."/>
            <person name="Poon T.W."/>
            <person name="Priest M."/>
            <person name="Roberts A."/>
            <person name="Saif S."/>
            <person name="Shea T."/>
            <person name="Sisk P."/>
            <person name="Sykes S."/>
            <person name="Wortman J."/>
            <person name="Nusbaum C."/>
            <person name="Birren B."/>
        </authorList>
    </citation>
    <scope>NUCLEOTIDE SEQUENCE [LARGE SCALE GENOMIC DNA]</scope>
    <source>
        <strain evidence="2">ATCC 38817</strain>
    </source>
</reference>
<dbReference type="Proteomes" id="UP000030693">
    <property type="component" value="Unassembled WGS sequence"/>
</dbReference>
<name>A0A058Z7U9_FONAL</name>